<keyword evidence="15 22" id="KW-0067">ATP-binding</keyword>
<dbReference type="SMART" id="SM00369">
    <property type="entry name" value="LRR_TYP"/>
    <property type="match status" value="5"/>
</dbReference>
<evidence type="ECO:0000256" key="22">
    <source>
        <dbReference type="PROSITE-ProRule" id="PRU10141"/>
    </source>
</evidence>
<dbReference type="GO" id="GO:0004674">
    <property type="term" value="F:protein serine/threonine kinase activity"/>
    <property type="evidence" value="ECO:0007669"/>
    <property type="project" value="UniProtKB-KW"/>
</dbReference>
<dbReference type="Pfam" id="PF00560">
    <property type="entry name" value="LRR_1"/>
    <property type="match status" value="1"/>
</dbReference>
<evidence type="ECO:0000256" key="1">
    <source>
        <dbReference type="ARBA" id="ARBA00004251"/>
    </source>
</evidence>
<evidence type="ECO:0000256" key="14">
    <source>
        <dbReference type="ARBA" id="ARBA00022777"/>
    </source>
</evidence>
<dbReference type="PROSITE" id="PS50011">
    <property type="entry name" value="PROTEIN_KINASE_DOM"/>
    <property type="match status" value="1"/>
</dbReference>
<dbReference type="PANTHER" id="PTHR27000:SF733">
    <property type="entry name" value="PROTEIN KINASE DOMAIN-CONTAINING PROTEIN"/>
    <property type="match status" value="1"/>
</dbReference>
<evidence type="ECO:0000256" key="8">
    <source>
        <dbReference type="ARBA" id="ARBA00022614"/>
    </source>
</evidence>
<dbReference type="Pfam" id="PF07714">
    <property type="entry name" value="PK_Tyr_Ser-Thr"/>
    <property type="match status" value="1"/>
</dbReference>
<comment type="similarity">
    <text evidence="3">Belongs to the RLP family.</text>
</comment>
<evidence type="ECO:0000256" key="5">
    <source>
        <dbReference type="ARBA" id="ARBA00022475"/>
    </source>
</evidence>
<keyword evidence="17 23" id="KW-0472">Membrane</keyword>
<evidence type="ECO:0000256" key="6">
    <source>
        <dbReference type="ARBA" id="ARBA00022527"/>
    </source>
</evidence>
<evidence type="ECO:0000256" key="7">
    <source>
        <dbReference type="ARBA" id="ARBA00022553"/>
    </source>
</evidence>
<evidence type="ECO:0000256" key="16">
    <source>
        <dbReference type="ARBA" id="ARBA00022989"/>
    </source>
</evidence>
<dbReference type="PRINTS" id="PR00019">
    <property type="entry name" value="LEURICHRPT"/>
</dbReference>
<dbReference type="Gene3D" id="1.10.510.10">
    <property type="entry name" value="Transferase(Phosphotransferase) domain 1"/>
    <property type="match status" value="1"/>
</dbReference>
<dbReference type="SUPFAM" id="SSF52058">
    <property type="entry name" value="L domain-like"/>
    <property type="match status" value="1"/>
</dbReference>
<protein>
    <recommendedName>
        <fullName evidence="4">non-specific serine/threonine protein kinase</fullName>
        <ecNumber evidence="4">2.7.11.1</ecNumber>
    </recommendedName>
</protein>
<dbReference type="PROSITE" id="PS00107">
    <property type="entry name" value="PROTEIN_KINASE_ATP"/>
    <property type="match status" value="1"/>
</dbReference>
<sequence>MKSRHISITLVAVMELLANTRLSDFAILKATHLALRKKKTLGVSFSSERNNDEKDRTSLLDLRDGFIAGGSSQSTDEALNSWNASLHFCQWRGVTCGKKHRRVTEIDLSGQMLKGVISPSVGNLTFLRSLYLRNNLLRGELPTQIGQLRRIQYLDLGMNYLQGQIPVELSNCSTLLWLGLHANNFTGEIPYQFSSLSKINVFYAQQNSLVGELPRFFRNLSSLSQLYLADNKFHGEIQDSLQGLSKLKLLSLPTNNLSGSVSPLYNLSSLQYLDVARNHFTGTLAQDMDVRFPNLTFLSFSYNNFTGTIPPSISNMSGLYVIQLGGNKLTGRVPDNLGKLGGLKMLQISDNLLGSEQAGDLNFIASLSNCTELKWLVIAKNRFGGQLPDFIGNLTSKLQEIQLRENYITGSLPEAIGELSGLTFMELGKNLFTDTIPISIGKLLNVNTLLLYENSFRGGIPSSIGNMRNLSNLDLSTNLLDGTIPEVLGNCRDMQVINISGNHLSGNLPSKVFSQFQNLRSCNVSYNSFSGAFPAVFERLEALNTLDASYNNFSGEFRAQLGYRLELLNIAGNSFNGSIPSSLGSLRALQWLDLSNNNLSGVIPKELTYIATLQNLNLSYNQLEGEVPLFNKSSRLSVVGNMRLCGGNQELKLQPCKHRLKRKTISKKSVIFITLGIIAMFTLFICLFILFCIRRKYKKDSRDELPEGYQRVTYAELFKATDGFAESNLIGSGSFGDVYRGTLNGDETKQIAVKVLNMEKYDSTKSFNAECKVLKEIRHRNLLRIITSCSSLDFKGNDFKALVFDLMSNGNLDNCLHYNDEQRQEVRVPLSLAKRLEVAIDVGSALDYLHNGCEKPIVHCDLKPSNILLDDDMIAHVGDFGLAKMLLGENQSTGESLSTAIKGSIGYVAPEYGMGAPISPQGDIYSYGILLLELITGKRPTDEMFNNETSIRNFSERALPEHVEEIVDQSIMNEFHEAIATQRNPEQFKLQWHTWLVSFVEVGISCSAESTRSRMDIQSAIRCLQKTKVDMIASLHVRRRQ</sequence>
<keyword evidence="7" id="KW-0597">Phosphoprotein</keyword>
<evidence type="ECO:0000256" key="2">
    <source>
        <dbReference type="ARBA" id="ARBA00008684"/>
    </source>
</evidence>
<evidence type="ECO:0000256" key="12">
    <source>
        <dbReference type="ARBA" id="ARBA00022737"/>
    </source>
</evidence>
<keyword evidence="13 22" id="KW-0547">Nucleotide-binding</keyword>
<keyword evidence="11" id="KW-0732">Signal</keyword>
<dbReference type="SUPFAM" id="SSF56112">
    <property type="entry name" value="Protein kinase-like (PK-like)"/>
    <property type="match status" value="1"/>
</dbReference>
<comment type="catalytic activity">
    <reaction evidence="20">
        <text>L-threonyl-[protein] + ATP = O-phospho-L-threonyl-[protein] + ADP + H(+)</text>
        <dbReference type="Rhea" id="RHEA:46608"/>
        <dbReference type="Rhea" id="RHEA-COMP:11060"/>
        <dbReference type="Rhea" id="RHEA-COMP:11605"/>
        <dbReference type="ChEBI" id="CHEBI:15378"/>
        <dbReference type="ChEBI" id="CHEBI:30013"/>
        <dbReference type="ChEBI" id="CHEBI:30616"/>
        <dbReference type="ChEBI" id="CHEBI:61977"/>
        <dbReference type="ChEBI" id="CHEBI:456216"/>
        <dbReference type="EC" id="2.7.11.1"/>
    </reaction>
</comment>
<dbReference type="AlphaFoldDB" id="A0A410N6B8"/>
<feature type="transmembrane region" description="Helical" evidence="23">
    <location>
        <begin position="670"/>
        <end position="693"/>
    </location>
</feature>
<keyword evidence="9" id="KW-0808">Transferase</keyword>
<dbReference type="InterPro" id="IPR000719">
    <property type="entry name" value="Prot_kinase_dom"/>
</dbReference>
<keyword evidence="19" id="KW-0325">Glycoprotein</keyword>
<dbReference type="InterPro" id="IPR011009">
    <property type="entry name" value="Kinase-like_dom_sf"/>
</dbReference>
<name>A0A410N6B8_9MAGN</name>
<keyword evidence="14 25" id="KW-0418">Kinase</keyword>
<dbReference type="Pfam" id="PF23598">
    <property type="entry name" value="LRR_14"/>
    <property type="match status" value="1"/>
</dbReference>
<evidence type="ECO:0000256" key="11">
    <source>
        <dbReference type="ARBA" id="ARBA00022729"/>
    </source>
</evidence>
<proteinExistence type="evidence at transcript level"/>
<evidence type="ECO:0000256" key="10">
    <source>
        <dbReference type="ARBA" id="ARBA00022692"/>
    </source>
</evidence>
<keyword evidence="10 23" id="KW-0812">Transmembrane</keyword>
<evidence type="ECO:0000256" key="13">
    <source>
        <dbReference type="ARBA" id="ARBA00022741"/>
    </source>
</evidence>
<comment type="catalytic activity">
    <reaction evidence="21">
        <text>L-seryl-[protein] + ATP = O-phospho-L-seryl-[protein] + ADP + H(+)</text>
        <dbReference type="Rhea" id="RHEA:17989"/>
        <dbReference type="Rhea" id="RHEA-COMP:9863"/>
        <dbReference type="Rhea" id="RHEA-COMP:11604"/>
        <dbReference type="ChEBI" id="CHEBI:15378"/>
        <dbReference type="ChEBI" id="CHEBI:29999"/>
        <dbReference type="ChEBI" id="CHEBI:30616"/>
        <dbReference type="ChEBI" id="CHEBI:83421"/>
        <dbReference type="ChEBI" id="CHEBI:456216"/>
        <dbReference type="EC" id="2.7.11.1"/>
    </reaction>
</comment>
<dbReference type="GO" id="GO:0005886">
    <property type="term" value="C:plasma membrane"/>
    <property type="evidence" value="ECO:0007669"/>
    <property type="project" value="UniProtKB-SubCell"/>
</dbReference>
<dbReference type="InterPro" id="IPR013210">
    <property type="entry name" value="LRR_N_plant-typ"/>
</dbReference>
<comment type="similarity">
    <text evidence="2">Belongs to the protein kinase superfamily. Ser/Thr protein kinase family.</text>
</comment>
<dbReference type="FunFam" id="3.30.200.20:FF:000432">
    <property type="entry name" value="LRR receptor-like serine/threonine-protein kinase EFR"/>
    <property type="match status" value="1"/>
</dbReference>
<evidence type="ECO:0000256" key="21">
    <source>
        <dbReference type="ARBA" id="ARBA00048679"/>
    </source>
</evidence>
<dbReference type="FunFam" id="3.80.10.10:FF:000288">
    <property type="entry name" value="LRR receptor-like serine/threonine-protein kinase EFR"/>
    <property type="match status" value="1"/>
</dbReference>
<evidence type="ECO:0000256" key="15">
    <source>
        <dbReference type="ARBA" id="ARBA00022840"/>
    </source>
</evidence>
<dbReference type="InterPro" id="IPR001245">
    <property type="entry name" value="Ser-Thr/Tyr_kinase_cat_dom"/>
</dbReference>
<dbReference type="Gene3D" id="3.80.10.10">
    <property type="entry name" value="Ribonuclease Inhibitor"/>
    <property type="match status" value="4"/>
</dbReference>
<reference evidence="25" key="1">
    <citation type="submission" date="2018-04" db="EMBL/GenBank/DDBJ databases">
        <title>Genome-wide analysis of LRR-RLK.</title>
        <authorList>
            <person name="Liu M."/>
        </authorList>
    </citation>
    <scope>NUCLEOTIDE SEQUENCE</scope>
</reference>
<dbReference type="GO" id="GO:0005524">
    <property type="term" value="F:ATP binding"/>
    <property type="evidence" value="ECO:0007669"/>
    <property type="project" value="UniProtKB-UniRule"/>
</dbReference>
<dbReference type="FunFam" id="3.80.10.10:FF:000041">
    <property type="entry name" value="LRR receptor-like serine/threonine-protein kinase ERECTA"/>
    <property type="match status" value="1"/>
</dbReference>
<evidence type="ECO:0000259" key="24">
    <source>
        <dbReference type="PROSITE" id="PS50011"/>
    </source>
</evidence>
<dbReference type="InterPro" id="IPR008271">
    <property type="entry name" value="Ser/Thr_kinase_AS"/>
</dbReference>
<dbReference type="Pfam" id="PF13855">
    <property type="entry name" value="LRR_8"/>
    <property type="match status" value="1"/>
</dbReference>
<dbReference type="EMBL" id="MH176294">
    <property type="protein sequence ID" value="QAS62476.1"/>
    <property type="molecule type" value="mRNA"/>
</dbReference>
<keyword evidence="8" id="KW-0433">Leucine-rich repeat</keyword>
<accession>A0A410N6B8</accession>
<dbReference type="InterPro" id="IPR003591">
    <property type="entry name" value="Leu-rich_rpt_typical-subtyp"/>
</dbReference>
<evidence type="ECO:0000256" key="23">
    <source>
        <dbReference type="SAM" id="Phobius"/>
    </source>
</evidence>
<keyword evidence="12" id="KW-0677">Repeat</keyword>
<evidence type="ECO:0000256" key="9">
    <source>
        <dbReference type="ARBA" id="ARBA00022679"/>
    </source>
</evidence>
<evidence type="ECO:0000256" key="4">
    <source>
        <dbReference type="ARBA" id="ARBA00012513"/>
    </source>
</evidence>
<dbReference type="Pfam" id="PF08263">
    <property type="entry name" value="LRRNT_2"/>
    <property type="match status" value="1"/>
</dbReference>
<feature type="domain" description="Protein kinase" evidence="24">
    <location>
        <begin position="724"/>
        <end position="996"/>
    </location>
</feature>
<keyword evidence="6" id="KW-0723">Serine/threonine-protein kinase</keyword>
<evidence type="ECO:0000256" key="3">
    <source>
        <dbReference type="ARBA" id="ARBA00009592"/>
    </source>
</evidence>
<dbReference type="EC" id="2.7.11.1" evidence="4"/>
<keyword evidence="16 23" id="KW-1133">Transmembrane helix</keyword>
<dbReference type="SMART" id="SM00220">
    <property type="entry name" value="S_TKc"/>
    <property type="match status" value="1"/>
</dbReference>
<dbReference type="Gene3D" id="3.30.200.20">
    <property type="entry name" value="Phosphorylase Kinase, domain 1"/>
    <property type="match status" value="1"/>
</dbReference>
<dbReference type="SUPFAM" id="SSF52047">
    <property type="entry name" value="RNI-like"/>
    <property type="match status" value="1"/>
</dbReference>
<dbReference type="InterPro" id="IPR001611">
    <property type="entry name" value="Leu-rich_rpt"/>
</dbReference>
<evidence type="ECO:0000313" key="25">
    <source>
        <dbReference type="EMBL" id="QAS62476.1"/>
    </source>
</evidence>
<keyword evidence="5" id="KW-1003">Cell membrane</keyword>
<dbReference type="FunFam" id="3.80.10.10:FF:000275">
    <property type="entry name" value="Leucine-rich repeat receptor-like protein kinase"/>
    <property type="match status" value="1"/>
</dbReference>
<dbReference type="InterPro" id="IPR055414">
    <property type="entry name" value="LRR_R13L4/SHOC2-like"/>
</dbReference>
<evidence type="ECO:0000256" key="19">
    <source>
        <dbReference type="ARBA" id="ARBA00023180"/>
    </source>
</evidence>
<evidence type="ECO:0000256" key="17">
    <source>
        <dbReference type="ARBA" id="ARBA00023136"/>
    </source>
</evidence>
<keyword evidence="18 25" id="KW-0675">Receptor</keyword>
<organism evidence="25">
    <name type="scientific">Sedum alfredii</name>
    <dbReference type="NCBI Taxonomy" id="439688"/>
    <lineage>
        <taxon>Eukaryota</taxon>
        <taxon>Viridiplantae</taxon>
        <taxon>Streptophyta</taxon>
        <taxon>Embryophyta</taxon>
        <taxon>Tracheophyta</taxon>
        <taxon>Spermatophyta</taxon>
        <taxon>Magnoliopsida</taxon>
        <taxon>eudicotyledons</taxon>
        <taxon>Gunneridae</taxon>
        <taxon>Pentapetalae</taxon>
        <taxon>Saxifragales</taxon>
        <taxon>Crassulaceae</taxon>
        <taxon>Sedum</taxon>
    </lineage>
</organism>
<evidence type="ECO:0000256" key="20">
    <source>
        <dbReference type="ARBA" id="ARBA00047899"/>
    </source>
</evidence>
<feature type="binding site" evidence="22">
    <location>
        <position position="754"/>
    </location>
    <ligand>
        <name>ATP</name>
        <dbReference type="ChEBI" id="CHEBI:30616"/>
    </ligand>
</feature>
<dbReference type="InterPro" id="IPR032675">
    <property type="entry name" value="LRR_dom_sf"/>
</dbReference>
<evidence type="ECO:0000256" key="18">
    <source>
        <dbReference type="ARBA" id="ARBA00023170"/>
    </source>
</evidence>
<comment type="subcellular location">
    <subcellularLocation>
        <location evidence="1">Cell membrane</location>
        <topology evidence="1">Single-pass type I membrane protein</topology>
    </subcellularLocation>
</comment>
<dbReference type="PROSITE" id="PS00108">
    <property type="entry name" value="PROTEIN_KINASE_ST"/>
    <property type="match status" value="1"/>
</dbReference>
<dbReference type="FunFam" id="1.10.510.10:FF:000358">
    <property type="entry name" value="Putative leucine-rich repeat receptor-like serine/threonine-protein kinase"/>
    <property type="match status" value="1"/>
</dbReference>
<dbReference type="InterPro" id="IPR017441">
    <property type="entry name" value="Protein_kinase_ATP_BS"/>
</dbReference>
<dbReference type="PANTHER" id="PTHR27000">
    <property type="entry name" value="LEUCINE-RICH REPEAT RECEPTOR-LIKE PROTEIN KINASE FAMILY PROTEIN-RELATED"/>
    <property type="match status" value="1"/>
</dbReference>